<reference evidence="2 3" key="1">
    <citation type="journal article" date="2015" name="Nature">
        <title>rRNA introns, odd ribosomes, and small enigmatic genomes across a large radiation of phyla.</title>
        <authorList>
            <person name="Brown C.T."/>
            <person name="Hug L.A."/>
            <person name="Thomas B.C."/>
            <person name="Sharon I."/>
            <person name="Castelle C.J."/>
            <person name="Singh A."/>
            <person name="Wilkins M.J."/>
            <person name="Williams K.H."/>
            <person name="Banfield J.F."/>
        </authorList>
    </citation>
    <scope>NUCLEOTIDE SEQUENCE [LARGE SCALE GENOMIC DNA]</scope>
</reference>
<evidence type="ECO:0000313" key="3">
    <source>
        <dbReference type="Proteomes" id="UP000034789"/>
    </source>
</evidence>
<accession>A0A0G2BMX0</accession>
<dbReference type="Gene3D" id="3.40.50.150">
    <property type="entry name" value="Vaccinia Virus protein VP39"/>
    <property type="match status" value="1"/>
</dbReference>
<dbReference type="AlphaFoldDB" id="A0A0G2BMX0"/>
<evidence type="ECO:0000313" key="2">
    <source>
        <dbReference type="EMBL" id="KKW47244.1"/>
    </source>
</evidence>
<sequence length="223" mass="24826">MEMNPVHVSLFAAFRGALAGKTIGRTIFNEFVRVRCADISGRVLDLAGGANPSYLPLLPKNIEIVRTDKTPSKGVEAVDINADLSFPDASFDAVLFFNAVYIAEDPERVLREIRRILKPSGAFYLSSPFVGNEMPEPHDYARYTAEGLERMCRKAGFSRALIERMGERASAAAQIKHPFYLSNIIRAFIYPLAILLDGIIPERARKAHPMPIGYFVRAIKNNP</sequence>
<dbReference type="GO" id="GO:0008757">
    <property type="term" value="F:S-adenosylmethionine-dependent methyltransferase activity"/>
    <property type="evidence" value="ECO:0007669"/>
    <property type="project" value="InterPro"/>
</dbReference>
<keyword evidence="2" id="KW-0808">Transferase</keyword>
<dbReference type="EMBL" id="LCSD01000017">
    <property type="protein sequence ID" value="KKW47244.1"/>
    <property type="molecule type" value="Genomic_DNA"/>
</dbReference>
<name>A0A0G2BMX0_9BACT</name>
<evidence type="ECO:0000259" key="1">
    <source>
        <dbReference type="Pfam" id="PF08241"/>
    </source>
</evidence>
<feature type="domain" description="Methyltransferase type 11" evidence="1">
    <location>
        <begin position="59"/>
        <end position="124"/>
    </location>
</feature>
<protein>
    <submittedName>
        <fullName evidence="2">Methyltransferase type 11</fullName>
    </submittedName>
</protein>
<dbReference type="InterPro" id="IPR013216">
    <property type="entry name" value="Methyltransf_11"/>
</dbReference>
<dbReference type="Pfam" id="PF08241">
    <property type="entry name" value="Methyltransf_11"/>
    <property type="match status" value="1"/>
</dbReference>
<dbReference type="SUPFAM" id="SSF53335">
    <property type="entry name" value="S-adenosyl-L-methionine-dependent methyltransferases"/>
    <property type="match status" value="1"/>
</dbReference>
<dbReference type="InterPro" id="IPR029063">
    <property type="entry name" value="SAM-dependent_MTases_sf"/>
</dbReference>
<organism evidence="2 3">
    <name type="scientific">Candidatus Kaiserbacteria bacterium GW2011_GWA2_58_9</name>
    <dbReference type="NCBI Taxonomy" id="1618672"/>
    <lineage>
        <taxon>Bacteria</taxon>
        <taxon>Candidatus Kaiseribacteriota</taxon>
    </lineage>
</organism>
<keyword evidence="2" id="KW-0489">Methyltransferase</keyword>
<dbReference type="CDD" id="cd02440">
    <property type="entry name" value="AdoMet_MTases"/>
    <property type="match status" value="1"/>
</dbReference>
<comment type="caution">
    <text evidence="2">The sequence shown here is derived from an EMBL/GenBank/DDBJ whole genome shotgun (WGS) entry which is preliminary data.</text>
</comment>
<gene>
    <name evidence="2" type="ORF">UY98_C0017G0016</name>
</gene>
<dbReference type="GO" id="GO:0032259">
    <property type="term" value="P:methylation"/>
    <property type="evidence" value="ECO:0007669"/>
    <property type="project" value="UniProtKB-KW"/>
</dbReference>
<proteinExistence type="predicted"/>
<dbReference type="Proteomes" id="UP000034789">
    <property type="component" value="Unassembled WGS sequence"/>
</dbReference>